<dbReference type="Proteomes" id="UP000186471">
    <property type="component" value="Unassembled WGS sequence"/>
</dbReference>
<dbReference type="AlphaFoldDB" id="A0A1Q8VFU2"/>
<dbReference type="EMBL" id="MSKK01000020">
    <property type="protein sequence ID" value="OLO46969.1"/>
    <property type="molecule type" value="Genomic_DNA"/>
</dbReference>
<organism evidence="1 2">
    <name type="scientific">Actinomyces oris</name>
    <dbReference type="NCBI Taxonomy" id="544580"/>
    <lineage>
        <taxon>Bacteria</taxon>
        <taxon>Bacillati</taxon>
        <taxon>Actinomycetota</taxon>
        <taxon>Actinomycetes</taxon>
        <taxon>Actinomycetales</taxon>
        <taxon>Actinomycetaceae</taxon>
        <taxon>Actinomyces</taxon>
    </lineage>
</organism>
<gene>
    <name evidence="1" type="ORF">BKH31_05720</name>
</gene>
<accession>A0A1Q8VFU2</accession>
<proteinExistence type="predicted"/>
<comment type="caution">
    <text evidence="1">The sequence shown here is derived from an EMBL/GenBank/DDBJ whole genome shotgun (WGS) entry which is preliminary data.</text>
</comment>
<evidence type="ECO:0000313" key="2">
    <source>
        <dbReference type="Proteomes" id="UP000186471"/>
    </source>
</evidence>
<name>A0A1Q8VFU2_9ACTO</name>
<protein>
    <submittedName>
        <fullName evidence="1">Uncharacterized protein</fullName>
    </submittedName>
</protein>
<reference evidence="1 2" key="1">
    <citation type="submission" date="2016-12" db="EMBL/GenBank/DDBJ databases">
        <title>Genomic comparison of strains in the 'Actinomyces naeslundii' group.</title>
        <authorList>
            <person name="Mughal S.R."/>
            <person name="Do T."/>
            <person name="Gilbert S.C."/>
            <person name="Witherden E.A."/>
            <person name="Didelot X."/>
            <person name="Beighton D."/>
        </authorList>
    </citation>
    <scope>NUCLEOTIDE SEQUENCE [LARGE SCALE GENOMIC DNA]</scope>
    <source>
        <strain evidence="1 2">R21091</strain>
    </source>
</reference>
<evidence type="ECO:0000313" key="1">
    <source>
        <dbReference type="EMBL" id="OLO46969.1"/>
    </source>
</evidence>
<dbReference type="PROSITE" id="PS51257">
    <property type="entry name" value="PROKAR_LIPOPROTEIN"/>
    <property type="match status" value="1"/>
</dbReference>
<sequence>MDRRRVLSLAAFPLGVTVIFGCSSNSFPTPPGDWQRVSDGNLVVAVPSGWKKSSPKDGTWTTKWTDSKKESNVLLTAKSAKESNVFEALDTQADAARCVTRGYRFVGERVSWSDGSTVLARQDYEVNWPTKGYGSTWAISKNGSVALVNLFNEEKDKNQFDTVGSWIELTSSTSSSSASGSAAASAIASTRQDGTQSITFRGLGCVVPAGWVDTGPLEGSQRWTDSWALVDSQGILTQRLFLAPSVPQKSVQDALSAIEKDSTDGALKNFSKLSQQAVSLSGFSEGVRLDFGAGKSGSDQGAIWVIRKDSRIAAVQYSGTGTIDTNLRTSIEQSITLA</sequence>